<proteinExistence type="predicted"/>
<gene>
    <name evidence="1" type="ORF">ScoT_52920</name>
</gene>
<dbReference type="AlphaFoldDB" id="D6AVN9"/>
<reference evidence="1" key="1">
    <citation type="submission" date="2022-09" db="EMBL/GenBank/DDBJ databases">
        <title>Whole genome shotgun sequence of Streptomyces albidoflavus NBRC 12854.</title>
        <authorList>
            <person name="Komaki H."/>
            <person name="Tamura T."/>
        </authorList>
    </citation>
    <scope>NUCLEOTIDE SEQUENCE</scope>
    <source>
        <strain evidence="1">NBRC 12854</strain>
    </source>
</reference>
<accession>D6AVN9</accession>
<protein>
    <submittedName>
        <fullName evidence="1">Uncharacterized protein</fullName>
    </submittedName>
</protein>
<dbReference type="EMBL" id="BNDZ01000005">
    <property type="protein sequence ID" value="GHI49118.1"/>
    <property type="molecule type" value="Genomic_DNA"/>
</dbReference>
<dbReference type="Proteomes" id="UP001051844">
    <property type="component" value="Unassembled WGS sequence"/>
</dbReference>
<sequence>MTDNAQRGITRSPYSVHMSSIPVTARVRPPSVINEQIRALMLRSAGRLTAAQRAEYEALVEEWATAVNTGEPEAA</sequence>
<name>D6AVN9_9ACTN</name>
<evidence type="ECO:0000313" key="1">
    <source>
        <dbReference type="EMBL" id="GHI49118.1"/>
    </source>
</evidence>
<evidence type="ECO:0000313" key="2">
    <source>
        <dbReference type="Proteomes" id="UP001051844"/>
    </source>
</evidence>
<accession>A0A126Y9F1</accession>
<organism evidence="1 2">
    <name type="scientific">Streptomyces albidoflavus</name>
    <dbReference type="NCBI Taxonomy" id="1886"/>
    <lineage>
        <taxon>Bacteria</taxon>
        <taxon>Bacillati</taxon>
        <taxon>Actinomycetota</taxon>
        <taxon>Actinomycetes</taxon>
        <taxon>Kitasatosporales</taxon>
        <taxon>Streptomycetaceae</taxon>
        <taxon>Streptomyces</taxon>
        <taxon>Streptomyces albidoflavus group</taxon>
    </lineage>
</organism>
<comment type="caution">
    <text evidence="1">The sequence shown here is derived from an EMBL/GenBank/DDBJ whole genome shotgun (WGS) entry which is preliminary data.</text>
</comment>